<dbReference type="InterPro" id="IPR020084">
    <property type="entry name" value="NUDIX_hydrolase_CS"/>
</dbReference>
<dbReference type="AlphaFoldDB" id="A0A1H9PPQ2"/>
<dbReference type="Proteomes" id="UP000198948">
    <property type="component" value="Unassembled WGS sequence"/>
</dbReference>
<dbReference type="CDD" id="cd04688">
    <property type="entry name" value="NUDIX_Hydrolase"/>
    <property type="match status" value="1"/>
</dbReference>
<dbReference type="SUPFAM" id="SSF55811">
    <property type="entry name" value="Nudix"/>
    <property type="match status" value="1"/>
</dbReference>
<dbReference type="STRING" id="142588.SAMN04488559_10156"/>
<evidence type="ECO:0000256" key="1">
    <source>
        <dbReference type="ARBA" id="ARBA00001946"/>
    </source>
</evidence>
<proteinExistence type="inferred from homology"/>
<dbReference type="EMBL" id="FOHA01000001">
    <property type="protein sequence ID" value="SER50147.1"/>
    <property type="molecule type" value="Genomic_DNA"/>
</dbReference>
<dbReference type="InterPro" id="IPR000086">
    <property type="entry name" value="NUDIX_hydrolase_dom"/>
</dbReference>
<dbReference type="RefSeq" id="WP_092649220.1">
    <property type="nucleotide sequence ID" value="NZ_FOHA01000001.1"/>
</dbReference>
<evidence type="ECO:0000256" key="3">
    <source>
        <dbReference type="RuleBase" id="RU003476"/>
    </source>
</evidence>
<comment type="cofactor">
    <cofactor evidence="1">
        <name>Mg(2+)</name>
        <dbReference type="ChEBI" id="CHEBI:18420"/>
    </cofactor>
</comment>
<dbReference type="InterPro" id="IPR015797">
    <property type="entry name" value="NUDIX_hydrolase-like_dom_sf"/>
</dbReference>
<dbReference type="GO" id="GO:0016787">
    <property type="term" value="F:hydrolase activity"/>
    <property type="evidence" value="ECO:0007669"/>
    <property type="project" value="UniProtKB-KW"/>
</dbReference>
<accession>A0A1H9PPQ2</accession>
<sequence>MKQIDLTLQAGDFTFNHRVAGICLKNDCILLEKNFKGKHWSLPGGRILSGESSSDAIERELTEELGISVLHKDLFATAELFFTDTQLETARPFHEVSFYYTIDAFNETIPFVPNSYFNGYEHEDERFIWFPLANLNTLNFQPRQLKKMLAHPEQAPYHFISNTLLDKEQDA</sequence>
<dbReference type="PROSITE" id="PS00893">
    <property type="entry name" value="NUDIX_BOX"/>
    <property type="match status" value="1"/>
</dbReference>
<comment type="similarity">
    <text evidence="3">Belongs to the Nudix hydrolase family.</text>
</comment>
<dbReference type="PROSITE" id="PS51462">
    <property type="entry name" value="NUDIX"/>
    <property type="match status" value="1"/>
</dbReference>
<evidence type="ECO:0000313" key="5">
    <source>
        <dbReference type="EMBL" id="SER50147.1"/>
    </source>
</evidence>
<organism evidence="5 6">
    <name type="scientific">Isobaculum melis</name>
    <dbReference type="NCBI Taxonomy" id="142588"/>
    <lineage>
        <taxon>Bacteria</taxon>
        <taxon>Bacillati</taxon>
        <taxon>Bacillota</taxon>
        <taxon>Bacilli</taxon>
        <taxon>Lactobacillales</taxon>
        <taxon>Carnobacteriaceae</taxon>
        <taxon>Isobaculum</taxon>
    </lineage>
</organism>
<dbReference type="Pfam" id="PF00293">
    <property type="entry name" value="NUDIX"/>
    <property type="match status" value="1"/>
</dbReference>
<dbReference type="InterPro" id="IPR020476">
    <property type="entry name" value="Nudix_hydrolase"/>
</dbReference>
<dbReference type="PRINTS" id="PR00502">
    <property type="entry name" value="NUDIXFAMILY"/>
</dbReference>
<keyword evidence="2 3" id="KW-0378">Hydrolase</keyword>
<gene>
    <name evidence="5" type="ORF">SAMN04488559_10156</name>
</gene>
<feature type="domain" description="Nudix hydrolase" evidence="4">
    <location>
        <begin position="5"/>
        <end position="153"/>
    </location>
</feature>
<protein>
    <submittedName>
        <fullName evidence="5">ADP-ribose pyrophosphatase YjhB, NUDIX family</fullName>
    </submittedName>
</protein>
<reference evidence="5 6" key="1">
    <citation type="submission" date="2016-10" db="EMBL/GenBank/DDBJ databases">
        <authorList>
            <person name="de Groot N.N."/>
        </authorList>
    </citation>
    <scope>NUCLEOTIDE SEQUENCE [LARGE SCALE GENOMIC DNA]</scope>
    <source>
        <strain evidence="5 6">DSM 13760</strain>
    </source>
</reference>
<dbReference type="PANTHER" id="PTHR43046:SF14">
    <property type="entry name" value="MUTT_NUDIX FAMILY PROTEIN"/>
    <property type="match status" value="1"/>
</dbReference>
<dbReference type="OrthoDB" id="9787476at2"/>
<dbReference type="Gene3D" id="3.90.79.10">
    <property type="entry name" value="Nucleoside Triphosphate Pyrophosphohydrolase"/>
    <property type="match status" value="1"/>
</dbReference>
<dbReference type="PANTHER" id="PTHR43046">
    <property type="entry name" value="GDP-MANNOSE MANNOSYL HYDROLASE"/>
    <property type="match status" value="1"/>
</dbReference>
<evidence type="ECO:0000256" key="2">
    <source>
        <dbReference type="ARBA" id="ARBA00022801"/>
    </source>
</evidence>
<name>A0A1H9PPQ2_9LACT</name>
<evidence type="ECO:0000313" key="6">
    <source>
        <dbReference type="Proteomes" id="UP000198948"/>
    </source>
</evidence>
<keyword evidence="6" id="KW-1185">Reference proteome</keyword>
<evidence type="ECO:0000259" key="4">
    <source>
        <dbReference type="PROSITE" id="PS51462"/>
    </source>
</evidence>